<dbReference type="AlphaFoldDB" id="A0A6A3AIA9"/>
<dbReference type="Proteomes" id="UP000436088">
    <property type="component" value="Unassembled WGS sequence"/>
</dbReference>
<comment type="caution">
    <text evidence="1">The sequence shown here is derived from an EMBL/GenBank/DDBJ whole genome shotgun (WGS) entry which is preliminary data.</text>
</comment>
<gene>
    <name evidence="1" type="ORF">F3Y22_tig00110482pilonHSYRG00542</name>
</gene>
<proteinExistence type="predicted"/>
<organism evidence="1 2">
    <name type="scientific">Hibiscus syriacus</name>
    <name type="common">Rose of Sharon</name>
    <dbReference type="NCBI Taxonomy" id="106335"/>
    <lineage>
        <taxon>Eukaryota</taxon>
        <taxon>Viridiplantae</taxon>
        <taxon>Streptophyta</taxon>
        <taxon>Embryophyta</taxon>
        <taxon>Tracheophyta</taxon>
        <taxon>Spermatophyta</taxon>
        <taxon>Magnoliopsida</taxon>
        <taxon>eudicotyledons</taxon>
        <taxon>Gunneridae</taxon>
        <taxon>Pentapetalae</taxon>
        <taxon>rosids</taxon>
        <taxon>malvids</taxon>
        <taxon>Malvales</taxon>
        <taxon>Malvaceae</taxon>
        <taxon>Malvoideae</taxon>
        <taxon>Hibiscus</taxon>
    </lineage>
</organism>
<dbReference type="EMBL" id="VEPZ02001007">
    <property type="protein sequence ID" value="KAE8702639.1"/>
    <property type="molecule type" value="Genomic_DNA"/>
</dbReference>
<protein>
    <submittedName>
        <fullName evidence="1">Uncharacterized protein</fullName>
    </submittedName>
</protein>
<evidence type="ECO:0000313" key="2">
    <source>
        <dbReference type="Proteomes" id="UP000436088"/>
    </source>
</evidence>
<name>A0A6A3AIA9_HIBSY</name>
<evidence type="ECO:0000313" key="1">
    <source>
        <dbReference type="EMBL" id="KAE8702639.1"/>
    </source>
</evidence>
<accession>A0A6A3AIA9</accession>
<reference evidence="1" key="1">
    <citation type="submission" date="2019-09" db="EMBL/GenBank/DDBJ databases">
        <title>Draft genome information of white flower Hibiscus syriacus.</title>
        <authorList>
            <person name="Kim Y.-M."/>
        </authorList>
    </citation>
    <scope>NUCLEOTIDE SEQUENCE [LARGE SCALE GENOMIC DNA]</scope>
    <source>
        <strain evidence="1">YM2019G1</strain>
    </source>
</reference>
<keyword evidence="2" id="KW-1185">Reference proteome</keyword>
<sequence>MKALLDYITNMLAQWNHPKCKENKLIYNSSFKISNSNEVRETDRSGDSGTCKETEQGCIENAVFVQNSKNRPLVDILENRTNLHVMAVITEASKQRRGPQNFAVLGNPSLHHLQPKDEARLNRVSPKEGEFLQTCWTQQNLCIQHKKPPR</sequence>